<evidence type="ECO:0000256" key="1">
    <source>
        <dbReference type="SAM" id="MobiDB-lite"/>
    </source>
</evidence>
<dbReference type="EMBL" id="CM009749">
    <property type="protein sequence ID" value="PUZ77561.1"/>
    <property type="molecule type" value="Genomic_DNA"/>
</dbReference>
<reference evidence="2 3" key="1">
    <citation type="submission" date="2018-04" db="EMBL/GenBank/DDBJ databases">
        <title>WGS assembly of Panicum hallii var. hallii HAL2.</title>
        <authorList>
            <person name="Lovell J."/>
            <person name="Jenkins J."/>
            <person name="Lowry D."/>
            <person name="Mamidi S."/>
            <person name="Sreedasyam A."/>
            <person name="Weng X."/>
            <person name="Barry K."/>
            <person name="Bonette J."/>
            <person name="Campitelli B."/>
            <person name="Daum C."/>
            <person name="Gordon S."/>
            <person name="Gould B."/>
            <person name="Lipzen A."/>
            <person name="MacQueen A."/>
            <person name="Palacio-Mejia J."/>
            <person name="Plott C."/>
            <person name="Shakirov E."/>
            <person name="Shu S."/>
            <person name="Yoshinaga Y."/>
            <person name="Zane M."/>
            <person name="Rokhsar D."/>
            <person name="Grimwood J."/>
            <person name="Schmutz J."/>
            <person name="Juenger T."/>
        </authorList>
    </citation>
    <scope>NUCLEOTIDE SEQUENCE [LARGE SCALE GENOMIC DNA]</scope>
    <source>
        <strain evidence="3">cv. HAL2</strain>
    </source>
</reference>
<dbReference type="OrthoDB" id="695692at2759"/>
<name>A0A2T7FBV7_9POAL</name>
<accession>A0A2T7FBV7</accession>
<dbReference type="Proteomes" id="UP000244336">
    <property type="component" value="Chromosome 1"/>
</dbReference>
<keyword evidence="3" id="KW-1185">Reference proteome</keyword>
<feature type="compositionally biased region" description="Pro residues" evidence="1">
    <location>
        <begin position="60"/>
        <end position="76"/>
    </location>
</feature>
<feature type="compositionally biased region" description="Basic and acidic residues" evidence="1">
    <location>
        <begin position="101"/>
        <end position="114"/>
    </location>
</feature>
<feature type="compositionally biased region" description="Polar residues" evidence="1">
    <location>
        <begin position="42"/>
        <end position="53"/>
    </location>
</feature>
<protein>
    <recommendedName>
        <fullName evidence="4">Retrotransposon gag domain-containing protein</fullName>
    </recommendedName>
</protein>
<sequence length="235" mass="26393">MTTAMDDLAKKFYGFEALMNQMLDKLTGLEAWRSTAEEATNRLLSQSERTASRLQRLETAPPPPTRPFTAPPPPPSRWLNQFDLNTAPQQEARPSASSSERPSEHRVATTHRDAGGGILGSHPPHSVTGMSTEPNPSSSQFRDGMSTAPGHAPHLPKLEFLKFDGDNPPLWRDRCDMYFEVFSVSPDLKTRFAALNFKGAAALWLLTIERRGRVLDWDTFCSAVFERFDKDQYQI</sequence>
<dbReference type="Gramene" id="PUZ77561">
    <property type="protein sequence ID" value="PUZ77561"/>
    <property type="gene ID" value="GQ55_1G382100"/>
</dbReference>
<organism evidence="2 3">
    <name type="scientific">Panicum hallii var. hallii</name>
    <dbReference type="NCBI Taxonomy" id="1504633"/>
    <lineage>
        <taxon>Eukaryota</taxon>
        <taxon>Viridiplantae</taxon>
        <taxon>Streptophyta</taxon>
        <taxon>Embryophyta</taxon>
        <taxon>Tracheophyta</taxon>
        <taxon>Spermatophyta</taxon>
        <taxon>Magnoliopsida</taxon>
        <taxon>Liliopsida</taxon>
        <taxon>Poales</taxon>
        <taxon>Poaceae</taxon>
        <taxon>PACMAD clade</taxon>
        <taxon>Panicoideae</taxon>
        <taxon>Panicodae</taxon>
        <taxon>Paniceae</taxon>
        <taxon>Panicinae</taxon>
        <taxon>Panicum</taxon>
        <taxon>Panicum sect. Panicum</taxon>
    </lineage>
</organism>
<proteinExistence type="predicted"/>
<dbReference type="AlphaFoldDB" id="A0A2T7FBV7"/>
<evidence type="ECO:0000313" key="3">
    <source>
        <dbReference type="Proteomes" id="UP000244336"/>
    </source>
</evidence>
<evidence type="ECO:0000313" key="2">
    <source>
        <dbReference type="EMBL" id="PUZ77561.1"/>
    </source>
</evidence>
<feature type="compositionally biased region" description="Polar residues" evidence="1">
    <location>
        <begin position="128"/>
        <end position="141"/>
    </location>
</feature>
<feature type="region of interest" description="Disordered" evidence="1">
    <location>
        <begin position="37"/>
        <end position="150"/>
    </location>
</feature>
<evidence type="ECO:0008006" key="4">
    <source>
        <dbReference type="Google" id="ProtNLM"/>
    </source>
</evidence>
<gene>
    <name evidence="2" type="ORF">GQ55_1G382100</name>
</gene>
<feature type="compositionally biased region" description="Low complexity" evidence="1">
    <location>
        <begin position="87"/>
        <end position="100"/>
    </location>
</feature>